<dbReference type="PANTHER" id="PTHR43441">
    <property type="entry name" value="RIBOSOMAL-PROTEIN-SERINE ACETYLTRANSFERASE"/>
    <property type="match status" value="1"/>
</dbReference>
<dbReference type="Proteomes" id="UP000471521">
    <property type="component" value="Unassembled WGS sequence"/>
</dbReference>
<evidence type="ECO:0000259" key="1">
    <source>
        <dbReference type="PROSITE" id="PS51186"/>
    </source>
</evidence>
<dbReference type="AlphaFoldDB" id="A0A6B0SFI9"/>
<dbReference type="Gene3D" id="3.40.630.30">
    <property type="match status" value="1"/>
</dbReference>
<dbReference type="GO" id="GO:0008999">
    <property type="term" value="F:protein-N-terminal-alanine acetyltransferase activity"/>
    <property type="evidence" value="ECO:0007669"/>
    <property type="project" value="TreeGrafter"/>
</dbReference>
<keyword evidence="2" id="KW-0808">Transferase</keyword>
<gene>
    <name evidence="2" type="ORF">GRX66_01795</name>
</gene>
<dbReference type="Pfam" id="PF13302">
    <property type="entry name" value="Acetyltransf_3"/>
    <property type="match status" value="1"/>
</dbReference>
<dbReference type="GO" id="GO:1990189">
    <property type="term" value="F:protein N-terminal-serine acetyltransferase activity"/>
    <property type="evidence" value="ECO:0007669"/>
    <property type="project" value="TreeGrafter"/>
</dbReference>
<dbReference type="SUPFAM" id="SSF55729">
    <property type="entry name" value="Acyl-CoA N-acyltransferases (Nat)"/>
    <property type="match status" value="1"/>
</dbReference>
<dbReference type="PANTHER" id="PTHR43441:SF11">
    <property type="entry name" value="RIBOSOMAL-PROTEIN-SERINE ACETYLTRANSFERASE"/>
    <property type="match status" value="1"/>
</dbReference>
<keyword evidence="3" id="KW-1185">Reference proteome</keyword>
<dbReference type="GO" id="GO:0005737">
    <property type="term" value="C:cytoplasm"/>
    <property type="evidence" value="ECO:0007669"/>
    <property type="project" value="TreeGrafter"/>
</dbReference>
<evidence type="ECO:0000313" key="3">
    <source>
        <dbReference type="Proteomes" id="UP000471521"/>
    </source>
</evidence>
<evidence type="ECO:0000313" key="2">
    <source>
        <dbReference type="EMBL" id="MXR19396.1"/>
    </source>
</evidence>
<proteinExistence type="predicted"/>
<dbReference type="InterPro" id="IPR000182">
    <property type="entry name" value="GNAT_dom"/>
</dbReference>
<dbReference type="PROSITE" id="PS51186">
    <property type="entry name" value="GNAT"/>
    <property type="match status" value="1"/>
</dbReference>
<sequence>MPWSLFPDRIETDRLVFEPLNRERVDVFDLYEFVQREDWQEDATEHMPWFRFRTLDDVAKFVKSAEQQRADSETARYLLRAKPEDGAIVGLTAFGPEWEKRRAGSGIVLAEEYWGRGYGRERASVFVELTFERYDLGAYYTTCAAGNDPSRRMIEAYVETYGGRHEGLLRQHSTRPNGDVTDQHRFTILRDEYETATEDRETLAFDAHWGERLPQPEY</sequence>
<feature type="domain" description="N-acetyltransferase" evidence="1">
    <location>
        <begin position="15"/>
        <end position="187"/>
    </location>
</feature>
<protein>
    <submittedName>
        <fullName evidence="2">GNAT family N-acetyltransferase</fullName>
    </submittedName>
</protein>
<accession>A0A6B0SFI9</accession>
<dbReference type="RefSeq" id="WP_159524987.1">
    <property type="nucleotide sequence ID" value="NZ_WUUU01000005.1"/>
</dbReference>
<dbReference type="InterPro" id="IPR051908">
    <property type="entry name" value="Ribosomal_N-acetyltransferase"/>
</dbReference>
<reference evidence="2 3" key="1">
    <citation type="submission" date="2019-12" db="EMBL/GenBank/DDBJ databases">
        <title>Isolation and characterization of three novel carbon monoxide-oxidizing members of Halobacteria from salione crusts and soils.</title>
        <authorList>
            <person name="Myers M.R."/>
            <person name="King G.M."/>
        </authorList>
    </citation>
    <scope>NUCLEOTIDE SEQUENCE [LARGE SCALE GENOMIC DNA]</scope>
    <source>
        <strain evidence="2 3">PCN9</strain>
    </source>
</reference>
<dbReference type="OrthoDB" id="120213at2157"/>
<dbReference type="EMBL" id="WUUU01000005">
    <property type="protein sequence ID" value="MXR19396.1"/>
    <property type="molecule type" value="Genomic_DNA"/>
</dbReference>
<comment type="caution">
    <text evidence="2">The sequence shown here is derived from an EMBL/GenBank/DDBJ whole genome shotgun (WGS) entry which is preliminary data.</text>
</comment>
<organism evidence="2 3">
    <name type="scientific">Halobacterium bonnevillei</name>
    <dbReference type="NCBI Taxonomy" id="2692200"/>
    <lineage>
        <taxon>Archaea</taxon>
        <taxon>Methanobacteriati</taxon>
        <taxon>Methanobacteriota</taxon>
        <taxon>Stenosarchaea group</taxon>
        <taxon>Halobacteria</taxon>
        <taxon>Halobacteriales</taxon>
        <taxon>Halobacteriaceae</taxon>
        <taxon>Halobacterium</taxon>
    </lineage>
</organism>
<name>A0A6B0SFI9_9EURY</name>
<dbReference type="InterPro" id="IPR016181">
    <property type="entry name" value="Acyl_CoA_acyltransferase"/>
</dbReference>